<dbReference type="EMBL" id="LQPW01000039">
    <property type="protein sequence ID" value="ORX10935.1"/>
    <property type="molecule type" value="Genomic_DNA"/>
</dbReference>
<reference evidence="2 3" key="1">
    <citation type="submission" date="2016-01" db="EMBL/GenBank/DDBJ databases">
        <title>The new phylogeny of the genus Mycobacterium.</title>
        <authorList>
            <person name="Tarcisio F."/>
            <person name="Conor M."/>
            <person name="Antonella G."/>
            <person name="Elisabetta G."/>
            <person name="Giulia F.S."/>
            <person name="Sara T."/>
            <person name="Anna F."/>
            <person name="Clotilde B."/>
            <person name="Roberto B."/>
            <person name="Veronica D.S."/>
            <person name="Fabio R."/>
            <person name="Monica P."/>
            <person name="Olivier J."/>
            <person name="Enrico T."/>
            <person name="Nicola S."/>
        </authorList>
    </citation>
    <scope>NUCLEOTIDE SEQUENCE [LARGE SCALE GENOMIC DNA]</scope>
    <source>
        <strain evidence="2 3">DSM 44166</strain>
    </source>
</reference>
<feature type="transmembrane region" description="Helical" evidence="1">
    <location>
        <begin position="215"/>
        <end position="235"/>
    </location>
</feature>
<dbReference type="OrthoDB" id="3745645at2"/>
<accession>A0A1X2EXT7</accession>
<gene>
    <name evidence="2" type="ORF">AWC27_24090</name>
</gene>
<comment type="caution">
    <text evidence="2">The sequence shown here is derived from an EMBL/GenBank/DDBJ whole genome shotgun (WGS) entry which is preliminary data.</text>
</comment>
<evidence type="ECO:0000313" key="3">
    <source>
        <dbReference type="Proteomes" id="UP000193317"/>
    </source>
</evidence>
<dbReference type="PANTHER" id="PTHR30188:SF13">
    <property type="entry name" value="CONSERVED HYPOTHETICAL INTEGRAL MEMBRANE PROTEIN YRBE3B"/>
    <property type="match status" value="1"/>
</dbReference>
<feature type="transmembrane region" description="Helical" evidence="1">
    <location>
        <begin position="175"/>
        <end position="195"/>
    </location>
</feature>
<name>A0A1X2EXT7_MYCSZ</name>
<feature type="transmembrane region" description="Helical" evidence="1">
    <location>
        <begin position="68"/>
        <end position="87"/>
    </location>
</feature>
<evidence type="ECO:0000313" key="2">
    <source>
        <dbReference type="EMBL" id="ORX10935.1"/>
    </source>
</evidence>
<keyword evidence="1" id="KW-0812">Transmembrane</keyword>
<evidence type="ECO:0000256" key="1">
    <source>
        <dbReference type="SAM" id="Phobius"/>
    </source>
</evidence>
<dbReference type="GO" id="GO:0043190">
    <property type="term" value="C:ATP-binding cassette (ABC) transporter complex"/>
    <property type="evidence" value="ECO:0007669"/>
    <property type="project" value="InterPro"/>
</dbReference>
<sequence>MATPSRYLPAGLATSLRVAGRGGAVFERLGHQATFLGLVLAGIPRTVARYRRHTGAILVDMIWGNGSLVVGGGTIGVLAFMGAAIGGSVGVEGYAVLDMVGMGPLTGFISAYANTREMAPMIAAIGFGAQAGTRMTAEIGAMRIADEIDALEAQGIPSIPYVVTPRVIAGMITIVPLYLLALALSYLSCALVVKLHQASGTYYHYFDSFIKPSDVAFSVLKAIIFVILMVGIHCYEGYYAGGGPEGVGHASGRAIRASLITVVIADMMLTLLFWGDNPGLRLSG</sequence>
<dbReference type="Pfam" id="PF02405">
    <property type="entry name" value="MlaE"/>
    <property type="match status" value="1"/>
</dbReference>
<dbReference type="InterPro" id="IPR030802">
    <property type="entry name" value="Permease_MalE"/>
</dbReference>
<dbReference type="PANTHER" id="PTHR30188">
    <property type="entry name" value="ABC TRANSPORTER PERMEASE PROTEIN-RELATED"/>
    <property type="match status" value="1"/>
</dbReference>
<protein>
    <submittedName>
        <fullName evidence="2">ABC transporter permease</fullName>
    </submittedName>
</protein>
<feature type="transmembrane region" description="Helical" evidence="1">
    <location>
        <begin position="255"/>
        <end position="274"/>
    </location>
</feature>
<keyword evidence="1" id="KW-1133">Transmembrane helix</keyword>
<feature type="transmembrane region" description="Helical" evidence="1">
    <location>
        <begin position="93"/>
        <end position="113"/>
    </location>
</feature>
<keyword evidence="3" id="KW-1185">Reference proteome</keyword>
<dbReference type="RefSeq" id="WP_085670186.1">
    <property type="nucleotide sequence ID" value="NZ_JACKRU010000764.1"/>
</dbReference>
<keyword evidence="1" id="KW-0472">Membrane</keyword>
<dbReference type="Proteomes" id="UP000193317">
    <property type="component" value="Unassembled WGS sequence"/>
</dbReference>
<organism evidence="2 3">
    <name type="scientific">Mycobacterium szulgai</name>
    <dbReference type="NCBI Taxonomy" id="1787"/>
    <lineage>
        <taxon>Bacteria</taxon>
        <taxon>Bacillati</taxon>
        <taxon>Actinomycetota</taxon>
        <taxon>Actinomycetes</taxon>
        <taxon>Mycobacteriales</taxon>
        <taxon>Mycobacteriaceae</taxon>
        <taxon>Mycobacterium</taxon>
    </lineage>
</organism>
<dbReference type="AlphaFoldDB" id="A0A1X2EXT7"/>
<proteinExistence type="predicted"/>
<dbReference type="GO" id="GO:0005548">
    <property type="term" value="F:phospholipid transporter activity"/>
    <property type="evidence" value="ECO:0007669"/>
    <property type="project" value="TreeGrafter"/>
</dbReference>